<dbReference type="EMBL" id="CP102381">
    <property type="protein sequence ID" value="WEJ62305.1"/>
    <property type="molecule type" value="Genomic_DNA"/>
</dbReference>
<reference evidence="4 5" key="1">
    <citation type="submission" date="2022-06" db="EMBL/GenBank/DDBJ databases">
        <title>Thiomicrohabdus sp. nov, an obligately chemolithoautotrophic, sulfur-oxidizing bacterium isolated from beach of Guanyin Mountain. Amoy.</title>
        <authorList>
            <person name="Zhu H."/>
        </authorList>
    </citation>
    <scope>NUCLEOTIDE SEQUENCE [LARGE SCALE GENOMIC DNA]</scope>
    <source>
        <strain evidence="4 5">XGS-01</strain>
    </source>
</reference>
<dbReference type="RefSeq" id="WP_275594562.1">
    <property type="nucleotide sequence ID" value="NZ_CP102381.1"/>
</dbReference>
<feature type="region of interest" description="Disordered" evidence="3">
    <location>
        <begin position="1"/>
        <end position="27"/>
    </location>
</feature>
<name>A0ABY8C8L8_9GAMM</name>
<dbReference type="GO" id="GO:0032259">
    <property type="term" value="P:methylation"/>
    <property type="evidence" value="ECO:0007669"/>
    <property type="project" value="UniProtKB-KW"/>
</dbReference>
<sequence>MKSSYNQTIPGKNSAKSLPTPSEEAIEHSKKLSTNIRRYLSRHKNLPFSKFMEMALYTPQLGYYAGGLPKFGKAGDFITAPEVSPIFSRCLARQAAQVLSQLDEPNLIEFGAGQGTMAKDILLELEKIQQPLHRYYIVEISADLRTRQLQTFEKHLTTETIKKITWLDELPKTPISAVVLANEVLDAMPFERIRVEPDQALQGYVSFNETEKQFEWNYQTITDSGLQKFANQLIQHIGKVSDLGYETEINLNLKPWLKSVSDILSEGAVLLVDYGYNRHEYYQPARVMGTLRCHYQHRAHNNPFFYPGLQDITAHVDFTAVAEDAFDSGFKVAGFTTQAHFLMGSGLLEMSVDPEMHVTEQIQIAQQIKTLTLPDEMGETFKAIALTKNFDQPLIGFSVRDLRHQL</sequence>
<dbReference type="PANTHER" id="PTHR12049:SF7">
    <property type="entry name" value="PROTEIN ARGININE METHYLTRANSFERASE NDUFAF7, MITOCHONDRIAL"/>
    <property type="match status" value="1"/>
</dbReference>
<keyword evidence="2 4" id="KW-0808">Transferase</keyword>
<evidence type="ECO:0000256" key="2">
    <source>
        <dbReference type="ARBA" id="ARBA00022679"/>
    </source>
</evidence>
<dbReference type="EC" id="2.1.1.-" evidence="4"/>
<dbReference type="InterPro" id="IPR003788">
    <property type="entry name" value="NDUFAF7"/>
</dbReference>
<dbReference type="InterPro" id="IPR029063">
    <property type="entry name" value="SAM-dependent_MTases_sf"/>
</dbReference>
<dbReference type="Pfam" id="PF02636">
    <property type="entry name" value="Methyltransf_28"/>
    <property type="match status" value="1"/>
</dbReference>
<dbReference type="GO" id="GO:0008168">
    <property type="term" value="F:methyltransferase activity"/>
    <property type="evidence" value="ECO:0007669"/>
    <property type="project" value="UniProtKB-KW"/>
</dbReference>
<dbReference type="SUPFAM" id="SSF53335">
    <property type="entry name" value="S-adenosyl-L-methionine-dependent methyltransferases"/>
    <property type="match status" value="1"/>
</dbReference>
<feature type="compositionally biased region" description="Polar residues" evidence="3">
    <location>
        <begin position="1"/>
        <end position="20"/>
    </location>
</feature>
<keyword evidence="5" id="KW-1185">Reference proteome</keyword>
<gene>
    <name evidence="4" type="ORF">NR989_09830</name>
</gene>
<keyword evidence="1 4" id="KW-0489">Methyltransferase</keyword>
<evidence type="ECO:0000313" key="4">
    <source>
        <dbReference type="EMBL" id="WEJ62305.1"/>
    </source>
</evidence>
<dbReference type="Gene3D" id="3.40.50.12710">
    <property type="match status" value="1"/>
</dbReference>
<dbReference type="Proteomes" id="UP001222275">
    <property type="component" value="Chromosome"/>
</dbReference>
<proteinExistence type="predicted"/>
<evidence type="ECO:0000256" key="3">
    <source>
        <dbReference type="SAM" id="MobiDB-lite"/>
    </source>
</evidence>
<protein>
    <submittedName>
        <fullName evidence="4">SAM-dependent methyltransferase</fullName>
        <ecNumber evidence="4">2.1.1.-</ecNumber>
    </submittedName>
</protein>
<accession>A0ABY8C8L8</accession>
<evidence type="ECO:0000256" key="1">
    <source>
        <dbReference type="ARBA" id="ARBA00022603"/>
    </source>
</evidence>
<dbReference type="InterPro" id="IPR038375">
    <property type="entry name" value="NDUFAF7_sf"/>
</dbReference>
<evidence type="ECO:0000313" key="5">
    <source>
        <dbReference type="Proteomes" id="UP001222275"/>
    </source>
</evidence>
<organism evidence="4 5">
    <name type="scientific">Thiomicrorhabdus lithotrophica</name>
    <dbReference type="NCBI Taxonomy" id="2949997"/>
    <lineage>
        <taxon>Bacteria</taxon>
        <taxon>Pseudomonadati</taxon>
        <taxon>Pseudomonadota</taxon>
        <taxon>Gammaproteobacteria</taxon>
        <taxon>Thiotrichales</taxon>
        <taxon>Piscirickettsiaceae</taxon>
        <taxon>Thiomicrorhabdus</taxon>
    </lineage>
</organism>
<dbReference type="PANTHER" id="PTHR12049">
    <property type="entry name" value="PROTEIN ARGININE METHYLTRANSFERASE NDUFAF7, MITOCHONDRIAL"/>
    <property type="match status" value="1"/>
</dbReference>